<proteinExistence type="predicted"/>
<evidence type="ECO:0000313" key="2">
    <source>
        <dbReference type="EMBL" id="MES1919661.1"/>
    </source>
</evidence>
<sequence>MPYTLSFARRFLRVAMASRFERRYCEYLLELSLLDCDAVCLKFSKLAAAAVYLVLRFKDPFIDEKWSNLLEKHTKYERKKLKPIAAKLLDLVHQNSAKSKAVFRKFSRQKYGAIAKLPIKTLMNDRLKMVQNIQSKMKEENFCSEKK</sequence>
<evidence type="ECO:0000259" key="1">
    <source>
        <dbReference type="SMART" id="SM01332"/>
    </source>
</evidence>
<protein>
    <submittedName>
        <fullName evidence="2">G2/mitotic-specific cyclin-B2</fullName>
    </submittedName>
</protein>
<dbReference type="SUPFAM" id="SSF47954">
    <property type="entry name" value="Cyclin-like"/>
    <property type="match status" value="1"/>
</dbReference>
<dbReference type="Gene3D" id="1.10.472.10">
    <property type="entry name" value="Cyclin-like"/>
    <property type="match status" value="1"/>
</dbReference>
<dbReference type="Pfam" id="PF02984">
    <property type="entry name" value="Cyclin_C"/>
    <property type="match status" value="1"/>
</dbReference>
<evidence type="ECO:0000313" key="3">
    <source>
        <dbReference type="Proteomes" id="UP001439008"/>
    </source>
</evidence>
<comment type="caution">
    <text evidence="2">The sequence shown here is derived from an EMBL/GenBank/DDBJ whole genome shotgun (WGS) entry which is preliminary data.</text>
</comment>
<reference evidence="2 3" key="1">
    <citation type="journal article" date="2024" name="BMC Biol.">
        <title>Comparative genomics of Ascetosporea gives new insight into the evolutionary basis for animal parasitism in Rhizaria.</title>
        <authorList>
            <person name="Hiltunen Thoren M."/>
            <person name="Onut-Brannstrom I."/>
            <person name="Alfjorden A."/>
            <person name="Peckova H."/>
            <person name="Swords F."/>
            <person name="Hooper C."/>
            <person name="Holzer A.S."/>
            <person name="Bass D."/>
            <person name="Burki F."/>
        </authorList>
    </citation>
    <scope>NUCLEOTIDE SEQUENCE [LARGE SCALE GENOMIC DNA]</scope>
    <source>
        <strain evidence="2">20-A016</strain>
    </source>
</reference>
<organism evidence="2 3">
    <name type="scientific">Bonamia ostreae</name>
    <dbReference type="NCBI Taxonomy" id="126728"/>
    <lineage>
        <taxon>Eukaryota</taxon>
        <taxon>Sar</taxon>
        <taxon>Rhizaria</taxon>
        <taxon>Endomyxa</taxon>
        <taxon>Ascetosporea</taxon>
        <taxon>Haplosporida</taxon>
        <taxon>Bonamia</taxon>
    </lineage>
</organism>
<gene>
    <name evidence="2" type="primary">CCNB2</name>
    <name evidence="2" type="ORF">MHBO_001453</name>
</gene>
<dbReference type="InterPro" id="IPR036915">
    <property type="entry name" value="Cyclin-like_sf"/>
</dbReference>
<dbReference type="SMART" id="SM01332">
    <property type="entry name" value="Cyclin_C"/>
    <property type="match status" value="1"/>
</dbReference>
<dbReference type="Proteomes" id="UP001439008">
    <property type="component" value="Unassembled WGS sequence"/>
</dbReference>
<dbReference type="EMBL" id="JBDODL010000358">
    <property type="protein sequence ID" value="MES1919661.1"/>
    <property type="molecule type" value="Genomic_DNA"/>
</dbReference>
<dbReference type="InterPro" id="IPR004367">
    <property type="entry name" value="Cyclin_C-dom"/>
</dbReference>
<keyword evidence="3" id="KW-1185">Reference proteome</keyword>
<feature type="domain" description="Cyclin C-terminal" evidence="1">
    <location>
        <begin position="2"/>
        <end position="120"/>
    </location>
</feature>
<name>A0ABV2AJ15_9EUKA</name>
<accession>A0ABV2AJ15</accession>